<evidence type="ECO:0000259" key="2">
    <source>
        <dbReference type="Pfam" id="PF17389"/>
    </source>
</evidence>
<keyword evidence="4" id="KW-1185">Reference proteome</keyword>
<evidence type="ECO:0000313" key="4">
    <source>
        <dbReference type="Proteomes" id="UP000190166"/>
    </source>
</evidence>
<proteinExistence type="predicted"/>
<dbReference type="AlphaFoldDB" id="A0A1T5NKY2"/>
<feature type="chain" id="PRO_5012143097" description="Alpha-L-rhamnosidase six-hairpin glycosidase domain-containing protein" evidence="1">
    <location>
        <begin position="25"/>
        <end position="783"/>
    </location>
</feature>
<reference evidence="3 4" key="1">
    <citation type="submission" date="2017-02" db="EMBL/GenBank/DDBJ databases">
        <authorList>
            <person name="Peterson S.W."/>
        </authorList>
    </citation>
    <scope>NUCLEOTIDE SEQUENCE [LARGE SCALE GENOMIC DNA]</scope>
    <source>
        <strain evidence="3 4">DSM 18108</strain>
    </source>
</reference>
<dbReference type="Proteomes" id="UP000190166">
    <property type="component" value="Unassembled WGS sequence"/>
</dbReference>
<gene>
    <name evidence="3" type="ORF">SAMN05660461_1985</name>
</gene>
<feature type="domain" description="Alpha-L-rhamnosidase six-hairpin glycosidase" evidence="2">
    <location>
        <begin position="355"/>
        <end position="511"/>
    </location>
</feature>
<dbReference type="SUPFAM" id="SSF48208">
    <property type="entry name" value="Six-hairpin glycosidases"/>
    <property type="match status" value="1"/>
</dbReference>
<dbReference type="InterPro" id="IPR012341">
    <property type="entry name" value="6hp_glycosidase-like_sf"/>
</dbReference>
<evidence type="ECO:0000313" key="3">
    <source>
        <dbReference type="EMBL" id="SKD00873.1"/>
    </source>
</evidence>
<sequence length="783" mass="87010">MIVRKTAMISGVFSSLCLFTQAQTFDQYFTVGISNEGKHKGMPYVAAGDRSYIIGNQDGNFPDMGGHVKGEMGGLWAHPIKMMDGFWVKIKDIHSGESAWLKDADEFINYPHGNKLVYGKPLVNTSVTRFQFCPDGKPGIIVEYTLKNHAAEARSITLEFAAKTDVSPVWFSKETGVNDASDVVEWNAVQSTFTARDEQHPWHIKWGASQPAVEHLVGDKVFLPEQTIGNGAAASLTYKIALPANGAATIVFVVAGSNRNGKEADAVYQDLQKHHALLLKKKNTSYRVLLERAKITVPDKSLQQAYDWTKINTAWLTRTVPGIGTGLGAGLMEYPWWFGCDNTYAVQGLLATGNIELAKQTLHLLFEQSQKVNGNGRIAHEISTNGTVTNKGNTQETAHFIMCVGRLYEYTGDTSFIREVYPYIRQGIDWLLGEKDQNHNLFPEGYGIMEIRGLNAELIDVAVYTQQALEAATMLASAMNDTGAKARYDSLSVLLKDKINKEYWSNEQSLYCDFYGTTADAISACKGAIEQVQLGERSDTGTARMVTYYQQLKDAVEKMPAASQGWVLNKNWVINTPMETGIAPRERALHSLDVIRKENCGPYGPYLSAAIDRRHMMTIATGVQAVAECRYGRIDEAMWYVGKIVETFGQTLPGSISEMMPDYGCFTQAWTNYGMTVPLVKYVFGVQPDAIHKRILLAPQFPSNWKEGKIEHLPVGDNVFSLSVEKAANTVKYTVIQQKKQWGIVFSTEYEKGSQYYLNGKLLDGKPLLIPMNGGKNELIIKD</sequence>
<dbReference type="GO" id="GO:0005975">
    <property type="term" value="P:carbohydrate metabolic process"/>
    <property type="evidence" value="ECO:0007669"/>
    <property type="project" value="InterPro"/>
</dbReference>
<dbReference type="RefSeq" id="WP_143313538.1">
    <property type="nucleotide sequence ID" value="NZ_FUZZ01000001.1"/>
</dbReference>
<dbReference type="InterPro" id="IPR035396">
    <property type="entry name" value="Bac_rhamnosid6H"/>
</dbReference>
<name>A0A1T5NKY2_9BACT</name>
<keyword evidence="1" id="KW-0732">Signal</keyword>
<organism evidence="3 4">
    <name type="scientific">Chitinophaga ginsengisegetis</name>
    <dbReference type="NCBI Taxonomy" id="393003"/>
    <lineage>
        <taxon>Bacteria</taxon>
        <taxon>Pseudomonadati</taxon>
        <taxon>Bacteroidota</taxon>
        <taxon>Chitinophagia</taxon>
        <taxon>Chitinophagales</taxon>
        <taxon>Chitinophagaceae</taxon>
        <taxon>Chitinophaga</taxon>
    </lineage>
</organism>
<evidence type="ECO:0000256" key="1">
    <source>
        <dbReference type="SAM" id="SignalP"/>
    </source>
</evidence>
<dbReference type="STRING" id="393003.SAMN05660461_1985"/>
<accession>A0A1T5NKY2</accession>
<dbReference type="Gene3D" id="1.50.10.10">
    <property type="match status" value="1"/>
</dbReference>
<dbReference type="Pfam" id="PF17389">
    <property type="entry name" value="Bac_rhamnosid6H"/>
    <property type="match status" value="1"/>
</dbReference>
<feature type="signal peptide" evidence="1">
    <location>
        <begin position="1"/>
        <end position="24"/>
    </location>
</feature>
<dbReference type="InterPro" id="IPR008928">
    <property type="entry name" value="6-hairpin_glycosidase_sf"/>
</dbReference>
<dbReference type="EMBL" id="FUZZ01000001">
    <property type="protein sequence ID" value="SKD00873.1"/>
    <property type="molecule type" value="Genomic_DNA"/>
</dbReference>
<protein>
    <recommendedName>
        <fullName evidence="2">Alpha-L-rhamnosidase six-hairpin glycosidase domain-containing protein</fullName>
    </recommendedName>
</protein>